<dbReference type="Proteomes" id="UP000265515">
    <property type="component" value="Unassembled WGS sequence"/>
</dbReference>
<comment type="caution">
    <text evidence="2">The sequence shown here is derived from an EMBL/GenBank/DDBJ whole genome shotgun (WGS) entry which is preliminary data.</text>
</comment>
<name>A0A388KS42_CHABU</name>
<dbReference type="Gramene" id="GBG72881">
    <property type="protein sequence ID" value="GBG72881"/>
    <property type="gene ID" value="CBR_g12601"/>
</dbReference>
<dbReference type="EMBL" id="BFEA01000173">
    <property type="protein sequence ID" value="GBG72881.1"/>
    <property type="molecule type" value="Genomic_DNA"/>
</dbReference>
<organism evidence="2 3">
    <name type="scientific">Chara braunii</name>
    <name type="common">Braun's stonewort</name>
    <dbReference type="NCBI Taxonomy" id="69332"/>
    <lineage>
        <taxon>Eukaryota</taxon>
        <taxon>Viridiplantae</taxon>
        <taxon>Streptophyta</taxon>
        <taxon>Charophyceae</taxon>
        <taxon>Charales</taxon>
        <taxon>Characeae</taxon>
        <taxon>Chara</taxon>
    </lineage>
</organism>
<evidence type="ECO:0000313" key="3">
    <source>
        <dbReference type="Proteomes" id="UP000265515"/>
    </source>
</evidence>
<reference evidence="2 3" key="1">
    <citation type="journal article" date="2018" name="Cell">
        <title>The Chara Genome: Secondary Complexity and Implications for Plant Terrestrialization.</title>
        <authorList>
            <person name="Nishiyama T."/>
            <person name="Sakayama H."/>
            <person name="Vries J.D."/>
            <person name="Buschmann H."/>
            <person name="Saint-Marcoux D."/>
            <person name="Ullrich K.K."/>
            <person name="Haas F.B."/>
            <person name="Vanderstraeten L."/>
            <person name="Becker D."/>
            <person name="Lang D."/>
            <person name="Vosolsobe S."/>
            <person name="Rombauts S."/>
            <person name="Wilhelmsson P.K.I."/>
            <person name="Janitza P."/>
            <person name="Kern R."/>
            <person name="Heyl A."/>
            <person name="Rumpler F."/>
            <person name="Villalobos L.I.A.C."/>
            <person name="Clay J.M."/>
            <person name="Skokan R."/>
            <person name="Toyoda A."/>
            <person name="Suzuki Y."/>
            <person name="Kagoshima H."/>
            <person name="Schijlen E."/>
            <person name="Tajeshwar N."/>
            <person name="Catarino B."/>
            <person name="Hetherington A.J."/>
            <person name="Saltykova A."/>
            <person name="Bonnot C."/>
            <person name="Breuninger H."/>
            <person name="Symeonidi A."/>
            <person name="Radhakrishnan G.V."/>
            <person name="Van Nieuwerburgh F."/>
            <person name="Deforce D."/>
            <person name="Chang C."/>
            <person name="Karol K.G."/>
            <person name="Hedrich R."/>
            <person name="Ulvskov P."/>
            <person name="Glockner G."/>
            <person name="Delwiche C.F."/>
            <person name="Petrasek J."/>
            <person name="Van de Peer Y."/>
            <person name="Friml J."/>
            <person name="Beilby M."/>
            <person name="Dolan L."/>
            <person name="Kohara Y."/>
            <person name="Sugano S."/>
            <person name="Fujiyama A."/>
            <person name="Delaux P.-M."/>
            <person name="Quint M."/>
            <person name="TheiBen G."/>
            <person name="Hagemann M."/>
            <person name="Harholt J."/>
            <person name="Dunand C."/>
            <person name="Zachgo S."/>
            <person name="Langdale J."/>
            <person name="Maumus F."/>
            <person name="Straeten D.V.D."/>
            <person name="Gould S.B."/>
            <person name="Rensing S.A."/>
        </authorList>
    </citation>
    <scope>NUCLEOTIDE SEQUENCE [LARGE SCALE GENOMIC DNA]</scope>
    <source>
        <strain evidence="2 3">S276</strain>
    </source>
</reference>
<feature type="region of interest" description="Disordered" evidence="1">
    <location>
        <begin position="25"/>
        <end position="67"/>
    </location>
</feature>
<sequence length="158" mass="17845">MPMNRLDELDRTVASMHEFMEMESARRAKRELRRRERDEARRAVEATRAAEEERASRKLEKQRKREEEQMMMVKVVEVQLSMNLGDIREEIKAEVRKAVADTMITMVVTGKGKQAVAKDLSSSSSGATSDVEAITEGTWNLSIQGSGARIPPLVTAPR</sequence>
<evidence type="ECO:0000256" key="1">
    <source>
        <dbReference type="SAM" id="MobiDB-lite"/>
    </source>
</evidence>
<feature type="compositionally biased region" description="Basic and acidic residues" evidence="1">
    <location>
        <begin position="33"/>
        <end position="67"/>
    </location>
</feature>
<gene>
    <name evidence="2" type="ORF">CBR_g12601</name>
</gene>
<protein>
    <submittedName>
        <fullName evidence="2">Uncharacterized protein</fullName>
    </submittedName>
</protein>
<accession>A0A388KS42</accession>
<proteinExistence type="predicted"/>
<keyword evidence="3" id="KW-1185">Reference proteome</keyword>
<dbReference type="AlphaFoldDB" id="A0A388KS42"/>
<evidence type="ECO:0000313" key="2">
    <source>
        <dbReference type="EMBL" id="GBG72881.1"/>
    </source>
</evidence>